<sequence length="102" mass="11536">MDKPNTRPTWLAALLPLLAMWQYGDRNIVRGELYRMALLADAAVRSADALIRIADMLDRNGHAICIHREELWSIARTALADFERVPPSGPVAMPIEHNGYRQ</sequence>
<dbReference type="RefSeq" id="WP_042309112.1">
    <property type="nucleotide sequence ID" value="NZ_CP026114.1"/>
</dbReference>
<evidence type="ECO:0000313" key="1">
    <source>
        <dbReference type="EMBL" id="AUT66272.1"/>
    </source>
</evidence>
<reference evidence="1 2" key="1">
    <citation type="submission" date="2018-01" db="EMBL/GenBank/DDBJ databases">
        <title>Species boundaries and ecological features among Paraburkholderia terrae DSMZ17804T, P. hospita DSMZ17164T and P. caribensis DSMZ13236T.</title>
        <authorList>
            <person name="Pratama A.A."/>
        </authorList>
    </citation>
    <scope>NUCLEOTIDE SEQUENCE [LARGE SCALE GENOMIC DNA]</scope>
    <source>
        <strain evidence="1 2">DSM 17804</strain>
    </source>
</reference>
<gene>
    <name evidence="1" type="ORF">C2L65_41730</name>
</gene>
<dbReference type="AlphaFoldDB" id="A0A2I8F3N1"/>
<name>A0A2I8F3N1_9BURK</name>
<evidence type="ECO:0000313" key="2">
    <source>
        <dbReference type="Proteomes" id="UP000243502"/>
    </source>
</evidence>
<organism evidence="1 2">
    <name type="scientific">Paraburkholderia terrae</name>
    <dbReference type="NCBI Taxonomy" id="311230"/>
    <lineage>
        <taxon>Bacteria</taxon>
        <taxon>Pseudomonadati</taxon>
        <taxon>Pseudomonadota</taxon>
        <taxon>Betaproteobacteria</taxon>
        <taxon>Burkholderiales</taxon>
        <taxon>Burkholderiaceae</taxon>
        <taxon>Paraburkholderia</taxon>
    </lineage>
</organism>
<dbReference type="Proteomes" id="UP000243502">
    <property type="component" value="Chromosome 4"/>
</dbReference>
<dbReference type="EMBL" id="CP026114">
    <property type="protein sequence ID" value="AUT66272.1"/>
    <property type="molecule type" value="Genomic_DNA"/>
</dbReference>
<accession>A0A2I8F3N1</accession>
<protein>
    <submittedName>
        <fullName evidence="1">Uncharacterized protein</fullName>
    </submittedName>
</protein>
<dbReference type="KEGG" id="pter:C2L65_41730"/>
<dbReference type="OrthoDB" id="9026254at2"/>
<proteinExistence type="predicted"/>